<gene>
    <name evidence="8" type="primary">rfbD</name>
    <name evidence="8" type="ORF">HW532_10780</name>
</gene>
<dbReference type="Pfam" id="PF04321">
    <property type="entry name" value="RmlD_sub_bind"/>
    <property type="match status" value="1"/>
</dbReference>
<dbReference type="InterPro" id="IPR005913">
    <property type="entry name" value="dTDP_dehydrorham_reduct"/>
</dbReference>
<dbReference type="Gene3D" id="3.90.25.10">
    <property type="entry name" value="UDP-galactose 4-epimerase, domain 1"/>
    <property type="match status" value="1"/>
</dbReference>
<dbReference type="PANTHER" id="PTHR10491:SF4">
    <property type="entry name" value="METHIONINE ADENOSYLTRANSFERASE 2 SUBUNIT BETA"/>
    <property type="match status" value="1"/>
</dbReference>
<dbReference type="InterPro" id="IPR036291">
    <property type="entry name" value="NAD(P)-bd_dom_sf"/>
</dbReference>
<feature type="domain" description="RmlD-like substrate binding" evidence="7">
    <location>
        <begin position="6"/>
        <end position="299"/>
    </location>
</feature>
<organism evidence="8 9">
    <name type="scientific">Kaustia mangrovi</name>
    <dbReference type="NCBI Taxonomy" id="2593653"/>
    <lineage>
        <taxon>Bacteria</taxon>
        <taxon>Pseudomonadati</taxon>
        <taxon>Pseudomonadota</taxon>
        <taxon>Alphaproteobacteria</taxon>
        <taxon>Hyphomicrobiales</taxon>
        <taxon>Parvibaculaceae</taxon>
        <taxon>Kaustia</taxon>
    </lineage>
</organism>
<dbReference type="EC" id="1.1.1.133" evidence="3 6"/>
<dbReference type="InterPro" id="IPR029903">
    <property type="entry name" value="RmlD-like-bd"/>
</dbReference>
<comment type="pathway">
    <text evidence="1 6">Carbohydrate biosynthesis; dTDP-L-rhamnose biosynthesis.</text>
</comment>
<dbReference type="NCBIfam" id="TIGR01214">
    <property type="entry name" value="rmlD"/>
    <property type="match status" value="1"/>
</dbReference>
<dbReference type="GO" id="GO:0008831">
    <property type="term" value="F:dTDP-4-dehydrorhamnose reductase activity"/>
    <property type="evidence" value="ECO:0007669"/>
    <property type="project" value="UniProtKB-EC"/>
</dbReference>
<evidence type="ECO:0000313" key="8">
    <source>
        <dbReference type="EMBL" id="QPC43131.1"/>
    </source>
</evidence>
<dbReference type="UniPathway" id="UPA00124"/>
<accession>A0A7S8C4D4</accession>
<evidence type="ECO:0000256" key="3">
    <source>
        <dbReference type="ARBA" id="ARBA00012929"/>
    </source>
</evidence>
<dbReference type="Proteomes" id="UP000593594">
    <property type="component" value="Chromosome"/>
</dbReference>
<evidence type="ECO:0000256" key="5">
    <source>
        <dbReference type="ARBA" id="ARBA00048200"/>
    </source>
</evidence>
<keyword evidence="6" id="KW-0521">NADP</keyword>
<dbReference type="GO" id="GO:0019305">
    <property type="term" value="P:dTDP-rhamnose biosynthetic process"/>
    <property type="evidence" value="ECO:0007669"/>
    <property type="project" value="UniProtKB-UniPathway"/>
</dbReference>
<dbReference type="RefSeq" id="WP_246478689.1">
    <property type="nucleotide sequence ID" value="NZ_CP058214.1"/>
</dbReference>
<comment type="catalytic activity">
    <reaction evidence="5 6">
        <text>dTDP-beta-L-rhamnose + NADP(+) = dTDP-4-dehydro-beta-L-rhamnose + NADPH + H(+)</text>
        <dbReference type="Rhea" id="RHEA:21796"/>
        <dbReference type="ChEBI" id="CHEBI:15378"/>
        <dbReference type="ChEBI" id="CHEBI:57510"/>
        <dbReference type="ChEBI" id="CHEBI:57783"/>
        <dbReference type="ChEBI" id="CHEBI:58349"/>
        <dbReference type="ChEBI" id="CHEBI:62830"/>
        <dbReference type="EC" id="1.1.1.133"/>
    </reaction>
</comment>
<proteinExistence type="inferred from homology"/>
<evidence type="ECO:0000256" key="2">
    <source>
        <dbReference type="ARBA" id="ARBA00010944"/>
    </source>
</evidence>
<name>A0A7S8C4D4_9HYPH</name>
<keyword evidence="6 8" id="KW-0560">Oxidoreductase</keyword>
<evidence type="ECO:0000256" key="4">
    <source>
        <dbReference type="ARBA" id="ARBA00017099"/>
    </source>
</evidence>
<dbReference type="SUPFAM" id="SSF51735">
    <property type="entry name" value="NAD(P)-binding Rossmann-fold domains"/>
    <property type="match status" value="1"/>
</dbReference>
<dbReference type="PANTHER" id="PTHR10491">
    <property type="entry name" value="DTDP-4-DEHYDRORHAMNOSE REDUCTASE"/>
    <property type="match status" value="1"/>
</dbReference>
<evidence type="ECO:0000313" key="9">
    <source>
        <dbReference type="Proteomes" id="UP000593594"/>
    </source>
</evidence>
<evidence type="ECO:0000256" key="6">
    <source>
        <dbReference type="RuleBase" id="RU364082"/>
    </source>
</evidence>
<keyword evidence="9" id="KW-1185">Reference proteome</keyword>
<comment type="cofactor">
    <cofactor evidence="6">
        <name>Mg(2+)</name>
        <dbReference type="ChEBI" id="CHEBI:18420"/>
    </cofactor>
    <text evidence="6">Binds 1 Mg(2+) ion per monomer.</text>
</comment>
<dbReference type="EMBL" id="CP058214">
    <property type="protein sequence ID" value="QPC43131.1"/>
    <property type="molecule type" value="Genomic_DNA"/>
</dbReference>
<dbReference type="GO" id="GO:0005829">
    <property type="term" value="C:cytosol"/>
    <property type="evidence" value="ECO:0007669"/>
    <property type="project" value="TreeGrafter"/>
</dbReference>
<evidence type="ECO:0000259" key="7">
    <source>
        <dbReference type="Pfam" id="PF04321"/>
    </source>
</evidence>
<protein>
    <recommendedName>
        <fullName evidence="4 6">dTDP-4-dehydrorhamnose reductase</fullName>
        <ecNumber evidence="3 6">1.1.1.133</ecNumber>
    </recommendedName>
</protein>
<dbReference type="CDD" id="cd05254">
    <property type="entry name" value="dTDP_HR_like_SDR_e"/>
    <property type="match status" value="1"/>
</dbReference>
<comment type="similarity">
    <text evidence="2 6">Belongs to the dTDP-4-dehydrorhamnose reductase family.</text>
</comment>
<reference evidence="8 9" key="1">
    <citation type="submission" date="2020-06" db="EMBL/GenBank/DDBJ databases">
        <title>Genome sequence of 2 isolates from Red Sea Mangroves.</title>
        <authorList>
            <person name="Sefrji F."/>
            <person name="Michoud G."/>
            <person name="Merlino G."/>
            <person name="Daffonchio D."/>
        </authorList>
    </citation>
    <scope>NUCLEOTIDE SEQUENCE [LARGE SCALE GENOMIC DNA]</scope>
    <source>
        <strain evidence="8 9">R1DC25</strain>
    </source>
</reference>
<comment type="function">
    <text evidence="6">Catalyzes the reduction of dTDP-6-deoxy-L-lyxo-4-hexulose to yield dTDP-L-rhamnose.</text>
</comment>
<dbReference type="Gene3D" id="3.40.50.720">
    <property type="entry name" value="NAD(P)-binding Rossmann-like Domain"/>
    <property type="match status" value="1"/>
</dbReference>
<dbReference type="AlphaFoldDB" id="A0A7S8C4D4"/>
<sequence>MTVPDMLVIGRRGQLAGALARAAPGAGLSVTCLGRPGIDLAEPESIAEALDRTAPGVVVNAAAYTAVDRAEMEPERARAVNAWAPGIVARWCRECGVPLIHVSTDYVFDGLGRVPYREDDPTGPLGVYGETKLAGEIVVRNGLERHVILRTAWLHSADGANFVTTMLRLAREQRVLRVVDDQHGAPTYVDDLAAAIVRLAGTILDGGPGWSSSGEGLWGTYHLTNRGSASRYDFARTIFDIASRGGVARPTVVPIASAEHGASARRPAWSVLDTGLAERRLGLVLPHWRDGLERCLDRVAAEAA</sequence>
<evidence type="ECO:0000256" key="1">
    <source>
        <dbReference type="ARBA" id="ARBA00004781"/>
    </source>
</evidence>
<dbReference type="KEGG" id="kmn:HW532_10780"/>